<gene>
    <name evidence="7" type="ORF">GSPATT00005057001</name>
</gene>
<dbReference type="CDD" id="cd05471">
    <property type="entry name" value="pepsin_like"/>
    <property type="match status" value="1"/>
</dbReference>
<dbReference type="InterPro" id="IPR034164">
    <property type="entry name" value="Pepsin-like_dom"/>
</dbReference>
<evidence type="ECO:0000313" key="7">
    <source>
        <dbReference type="EMBL" id="CAK60308.1"/>
    </source>
</evidence>
<feature type="signal peptide" evidence="5">
    <location>
        <begin position="1"/>
        <end position="15"/>
    </location>
</feature>
<dbReference type="PROSITE" id="PS51767">
    <property type="entry name" value="PEPTIDASE_A1"/>
    <property type="match status" value="1"/>
</dbReference>
<evidence type="ECO:0000256" key="1">
    <source>
        <dbReference type="ARBA" id="ARBA00004123"/>
    </source>
</evidence>
<dbReference type="InterPro" id="IPR005343">
    <property type="entry name" value="Noc2"/>
</dbReference>
<evidence type="ECO:0000256" key="2">
    <source>
        <dbReference type="ARBA" id="ARBA00005907"/>
    </source>
</evidence>
<sequence length="1255" mass="146852">MNLALVWILILSISAFEVRINFEKATSETRRKNHFSSSTFESNKLKATEDDSKKYLDDYILTIPLTLGQTQLKQTIDTTSYISWVYTKQTETNLCTNCPNDAEIFKCEGSCQYSKTADDQKKIPLTTENTYGGRVVVTGSYATQDSLELMGLKANQVGLGLIDNLNAKEDPKYDFKAKNGVIGFAYGSDYIEYKNKKNAMVGEVKNEPPLEQTHSLLQQFHSQLNNVQASTFAIKLEDNLSLLIIGEQSNYFAESKFTQFTNVGKKAWALKVKKIAYGLEGNFASTGTAIFDSTTRFIWADNSVIQSFLKEIKNFQIECTQEDGLYKCPCNDEQFEKYKDIYFSFNLQDKIAYPLSKQDYIHREQNQCYLIHQQLNKRNLMSLFHIHSLKKILCCSIQDTNQISISHSYQVNPDEIHSPKIQFFTQQLSEYCCFCCHYSFWQIVCIKLLMIRIICIKLTLVRVDNQDLLLIISNHNNNNNNNNNNKCLNSINNINNPNQPCLELLKHINNSLKELNLLNIKVVSIILAHKELTKSEQTLRDNICQGNIDDENVINKIIQNNSIRFFILSLFKVQLFHYQLSLQDKATYSLNQVNMIYLYLQTKQYSYKKYNIVASYNEIINQLQNQYYIYSLFKDLYKSRIQVIIIIFYIKNRLIDRFYNSTLCLASFRNLRSLFWTKRAQLLEIFNSLFILGLILIATCNRQLLKYINVIKQHIQLMIINQLFEKLTESPNFKSISLLIKLFRLASKGDQDEDQPDQAIAKYCQEPEDYSKIIQFSLLQLPNILRDFYQVDYAETFKREHIESHIHQVIIRGFFIKAMNFLEHTIETQEAQEGTILFVIRALGNLNIVLTAFESLQKKALKLLIQIWGDHLSLQIKLQAFVQVRKVFQSMADHQQQDILKKFYEKYLESAKHVLWRNYEAINFMINCITELCNLNMNQAYQVVYLSLQRLVKKIRDASVSKNQQNVLSIYNQQTLNVLKLWAQVICTHKRENQLADLMPPFIQITQSVLDFYPCIENYTFQLQLIDILIKVSQVYKVNQNLLSYILRMLNCAELKRRKLKSSVKPYDFLINISIKPKYKQSGTFWADFCQQIVNKIVIYLSIFSTEKWFYEYTLFLEKQLKRISEDFGFVGNKIKVKDLIRLIEQHNKGEKGESNLQSEAQRLVYEQEELIKQKVMSEKQRQQAGEELEESEQEIDDEKEQEYVLDEIRKYKEDKKKDAVAEEDYEGLSEYEGDPENYQEEPDGQDDLDDDSDN</sequence>
<dbReference type="HOGENOM" id="CLU_265433_0_0_1"/>
<evidence type="ECO:0000256" key="5">
    <source>
        <dbReference type="SAM" id="SignalP"/>
    </source>
</evidence>
<dbReference type="InterPro" id="IPR033121">
    <property type="entry name" value="PEPTIDASE_A1"/>
</dbReference>
<dbReference type="SUPFAM" id="SSF50630">
    <property type="entry name" value="Acid proteases"/>
    <property type="match status" value="1"/>
</dbReference>
<keyword evidence="5" id="KW-0732">Signal</keyword>
<dbReference type="Gene3D" id="2.40.70.10">
    <property type="entry name" value="Acid Proteases"/>
    <property type="match status" value="2"/>
</dbReference>
<dbReference type="Proteomes" id="UP000000600">
    <property type="component" value="Unassembled WGS sequence"/>
</dbReference>
<dbReference type="InterPro" id="IPR021109">
    <property type="entry name" value="Peptidase_aspartic_dom_sf"/>
</dbReference>
<dbReference type="AlphaFoldDB" id="A0BP41"/>
<keyword evidence="3" id="KW-0539">Nucleus</keyword>
<dbReference type="EMBL" id="CT868008">
    <property type="protein sequence ID" value="CAK60308.1"/>
    <property type="molecule type" value="Genomic_DNA"/>
</dbReference>
<dbReference type="InParanoid" id="A0BP41"/>
<feature type="compositionally biased region" description="Acidic residues" evidence="4">
    <location>
        <begin position="1187"/>
        <end position="1206"/>
    </location>
</feature>
<reference evidence="7 8" key="1">
    <citation type="journal article" date="2006" name="Nature">
        <title>Global trends of whole-genome duplications revealed by the ciliate Paramecium tetraurelia.</title>
        <authorList>
            <consortium name="Genoscope"/>
            <person name="Aury J.-M."/>
            <person name="Jaillon O."/>
            <person name="Duret L."/>
            <person name="Noel B."/>
            <person name="Jubin C."/>
            <person name="Porcel B.M."/>
            <person name="Segurens B."/>
            <person name="Daubin V."/>
            <person name="Anthouard V."/>
            <person name="Aiach N."/>
            <person name="Arnaiz O."/>
            <person name="Billaut A."/>
            <person name="Beisson J."/>
            <person name="Blanc I."/>
            <person name="Bouhouche K."/>
            <person name="Camara F."/>
            <person name="Duharcourt S."/>
            <person name="Guigo R."/>
            <person name="Gogendeau D."/>
            <person name="Katinka M."/>
            <person name="Keller A.-M."/>
            <person name="Kissmehl R."/>
            <person name="Klotz C."/>
            <person name="Koll F."/>
            <person name="Le Moue A."/>
            <person name="Lepere C."/>
            <person name="Malinsky S."/>
            <person name="Nowacki M."/>
            <person name="Nowak J.K."/>
            <person name="Plattner H."/>
            <person name="Poulain J."/>
            <person name="Ruiz F."/>
            <person name="Serrano V."/>
            <person name="Zagulski M."/>
            <person name="Dessen P."/>
            <person name="Betermier M."/>
            <person name="Weissenbach J."/>
            <person name="Scarpelli C."/>
            <person name="Schachter V."/>
            <person name="Sperling L."/>
            <person name="Meyer E."/>
            <person name="Cohen J."/>
            <person name="Wincker P."/>
        </authorList>
    </citation>
    <scope>NUCLEOTIDE SEQUENCE [LARGE SCALE GENOMIC DNA]</scope>
    <source>
        <strain evidence="7 8">Stock d4-2</strain>
    </source>
</reference>
<dbReference type="FunFam" id="2.40.70.10:FF:000299">
    <property type="match status" value="1"/>
</dbReference>
<evidence type="ECO:0000256" key="3">
    <source>
        <dbReference type="ARBA" id="ARBA00023242"/>
    </source>
</evidence>
<dbReference type="GO" id="GO:0030690">
    <property type="term" value="C:Noc1p-Noc2p complex"/>
    <property type="evidence" value="ECO:0000318"/>
    <property type="project" value="GO_Central"/>
</dbReference>
<dbReference type="GO" id="GO:0005730">
    <property type="term" value="C:nucleolus"/>
    <property type="evidence" value="ECO:0000318"/>
    <property type="project" value="GO_Central"/>
</dbReference>
<evidence type="ECO:0000313" key="8">
    <source>
        <dbReference type="Proteomes" id="UP000000600"/>
    </source>
</evidence>
<dbReference type="Pfam" id="PF03715">
    <property type="entry name" value="Noc2"/>
    <property type="match status" value="1"/>
</dbReference>
<accession>A0BP41</accession>
<comment type="similarity">
    <text evidence="2">Belongs to the NOC2 family.</text>
</comment>
<keyword evidence="8" id="KW-1185">Reference proteome</keyword>
<evidence type="ECO:0000259" key="6">
    <source>
        <dbReference type="PROSITE" id="PS51767"/>
    </source>
</evidence>
<evidence type="ECO:0000256" key="4">
    <source>
        <dbReference type="SAM" id="MobiDB-lite"/>
    </source>
</evidence>
<dbReference type="GO" id="GO:0005654">
    <property type="term" value="C:nucleoplasm"/>
    <property type="evidence" value="ECO:0000318"/>
    <property type="project" value="GO_Central"/>
</dbReference>
<proteinExistence type="inferred from homology"/>
<dbReference type="STRING" id="5888.A0BP41"/>
<dbReference type="PANTHER" id="PTHR12687">
    <property type="entry name" value="NUCLEOLAR COMPLEX 2 AND RAD4-RELATED"/>
    <property type="match status" value="1"/>
</dbReference>
<dbReference type="OrthoDB" id="10266662at2759"/>
<feature type="compositionally biased region" description="Acidic residues" evidence="4">
    <location>
        <begin position="1222"/>
        <end position="1255"/>
    </location>
</feature>
<feature type="domain" description="Peptidase A1" evidence="6">
    <location>
        <begin position="59"/>
        <end position="406"/>
    </location>
</feature>
<protein>
    <recommendedName>
        <fullName evidence="6">Peptidase A1 domain-containing protein</fullName>
    </recommendedName>
</protein>
<dbReference type="eggNOG" id="KOG2256">
    <property type="taxonomic scope" value="Eukaryota"/>
</dbReference>
<name>A0BP41_PARTE</name>
<organism evidence="7 8">
    <name type="scientific">Paramecium tetraurelia</name>
    <dbReference type="NCBI Taxonomy" id="5888"/>
    <lineage>
        <taxon>Eukaryota</taxon>
        <taxon>Sar</taxon>
        <taxon>Alveolata</taxon>
        <taxon>Ciliophora</taxon>
        <taxon>Intramacronucleata</taxon>
        <taxon>Oligohymenophorea</taxon>
        <taxon>Peniculida</taxon>
        <taxon>Parameciidae</taxon>
        <taxon>Paramecium</taxon>
    </lineage>
</organism>
<comment type="subcellular location">
    <subcellularLocation>
        <location evidence="1">Nucleus</location>
    </subcellularLocation>
</comment>
<dbReference type="GeneID" id="5013490"/>
<dbReference type="PANTHER" id="PTHR12687:SF4">
    <property type="entry name" value="NUCLEOLAR COMPLEX PROTEIN 2 HOMOLOG"/>
    <property type="match status" value="1"/>
</dbReference>
<dbReference type="GO" id="GO:0030691">
    <property type="term" value="C:Noc2p-Noc3p complex"/>
    <property type="evidence" value="ECO:0000318"/>
    <property type="project" value="GO_Central"/>
</dbReference>
<feature type="chain" id="PRO_5012248944" description="Peptidase A1 domain-containing protein" evidence="5">
    <location>
        <begin position="16"/>
        <end position="1255"/>
    </location>
</feature>
<dbReference type="GO" id="GO:0042273">
    <property type="term" value="P:ribosomal large subunit biogenesis"/>
    <property type="evidence" value="ECO:0000318"/>
    <property type="project" value="GO_Central"/>
</dbReference>
<feature type="compositionally biased region" description="Basic and acidic residues" evidence="4">
    <location>
        <begin position="1207"/>
        <end position="1221"/>
    </location>
</feature>
<feature type="region of interest" description="Disordered" evidence="4">
    <location>
        <begin position="1177"/>
        <end position="1255"/>
    </location>
</feature>
<dbReference type="KEGG" id="ptm:GSPATT00005057001"/>
<dbReference type="RefSeq" id="XP_001427706.1">
    <property type="nucleotide sequence ID" value="XM_001427669.1"/>
</dbReference>